<dbReference type="Proteomes" id="UP000240572">
    <property type="component" value="Unassembled WGS sequence"/>
</dbReference>
<evidence type="ECO:0000256" key="3">
    <source>
        <dbReference type="ARBA" id="ARBA00023125"/>
    </source>
</evidence>
<dbReference type="RefSeq" id="WP_181358548.1">
    <property type="nucleotide sequence ID" value="NZ_PYGD01000010.1"/>
</dbReference>
<dbReference type="Pfam" id="PF00072">
    <property type="entry name" value="Response_reg"/>
    <property type="match status" value="1"/>
</dbReference>
<dbReference type="PANTHER" id="PTHR43214">
    <property type="entry name" value="TWO-COMPONENT RESPONSE REGULATOR"/>
    <property type="match status" value="1"/>
</dbReference>
<dbReference type="InterPro" id="IPR001789">
    <property type="entry name" value="Sig_transdc_resp-reg_receiver"/>
</dbReference>
<dbReference type="SMART" id="SM00448">
    <property type="entry name" value="REC"/>
    <property type="match status" value="1"/>
</dbReference>
<dbReference type="InterPro" id="IPR058245">
    <property type="entry name" value="NreC/VraR/RcsB-like_REC"/>
</dbReference>
<feature type="modified residue" description="4-aspartylphosphate" evidence="5">
    <location>
        <position position="56"/>
    </location>
</feature>
<keyword evidence="9" id="KW-1185">Reference proteome</keyword>
<dbReference type="Pfam" id="PF00196">
    <property type="entry name" value="GerE"/>
    <property type="match status" value="1"/>
</dbReference>
<dbReference type="EMBL" id="PYGD01000010">
    <property type="protein sequence ID" value="PSK89720.1"/>
    <property type="molecule type" value="Genomic_DNA"/>
</dbReference>
<evidence type="ECO:0000256" key="4">
    <source>
        <dbReference type="ARBA" id="ARBA00023163"/>
    </source>
</evidence>
<keyword evidence="3" id="KW-0238">DNA-binding</keyword>
<dbReference type="InterPro" id="IPR016032">
    <property type="entry name" value="Sig_transdc_resp-reg_C-effctor"/>
</dbReference>
<accession>A0A2P8CXN6</accession>
<dbReference type="InterPro" id="IPR036388">
    <property type="entry name" value="WH-like_DNA-bd_sf"/>
</dbReference>
<keyword evidence="1 5" id="KW-0597">Phosphoprotein</keyword>
<dbReference type="GO" id="GO:0006355">
    <property type="term" value="P:regulation of DNA-templated transcription"/>
    <property type="evidence" value="ECO:0007669"/>
    <property type="project" value="InterPro"/>
</dbReference>
<dbReference type="GO" id="GO:0003677">
    <property type="term" value="F:DNA binding"/>
    <property type="evidence" value="ECO:0007669"/>
    <property type="project" value="UniProtKB-KW"/>
</dbReference>
<evidence type="ECO:0000256" key="1">
    <source>
        <dbReference type="ARBA" id="ARBA00022553"/>
    </source>
</evidence>
<dbReference type="Gene3D" id="3.40.50.2300">
    <property type="match status" value="1"/>
</dbReference>
<evidence type="ECO:0000259" key="7">
    <source>
        <dbReference type="PROSITE" id="PS50110"/>
    </source>
</evidence>
<organism evidence="8 9">
    <name type="scientific">Taibaiella chishuiensis</name>
    <dbReference type="NCBI Taxonomy" id="1434707"/>
    <lineage>
        <taxon>Bacteria</taxon>
        <taxon>Pseudomonadati</taxon>
        <taxon>Bacteroidota</taxon>
        <taxon>Chitinophagia</taxon>
        <taxon>Chitinophagales</taxon>
        <taxon>Chitinophagaceae</taxon>
        <taxon>Taibaiella</taxon>
    </lineage>
</organism>
<dbReference type="SMART" id="SM00421">
    <property type="entry name" value="HTH_LUXR"/>
    <property type="match status" value="1"/>
</dbReference>
<comment type="caution">
    <text evidence="8">The sequence shown here is derived from an EMBL/GenBank/DDBJ whole genome shotgun (WGS) entry which is preliminary data.</text>
</comment>
<dbReference type="PRINTS" id="PR00038">
    <property type="entry name" value="HTHLUXR"/>
</dbReference>
<keyword evidence="4" id="KW-0804">Transcription</keyword>
<dbReference type="GO" id="GO:0000160">
    <property type="term" value="P:phosphorelay signal transduction system"/>
    <property type="evidence" value="ECO:0007669"/>
    <property type="project" value="InterPro"/>
</dbReference>
<dbReference type="Gene3D" id="1.10.10.10">
    <property type="entry name" value="Winged helix-like DNA-binding domain superfamily/Winged helix DNA-binding domain"/>
    <property type="match status" value="1"/>
</dbReference>
<feature type="domain" description="Response regulatory" evidence="7">
    <location>
        <begin position="5"/>
        <end position="121"/>
    </location>
</feature>
<sequence>MKKIDIAIVDDHPLIQKGLHDMFRYLDRFNLIAGYNDGASLLEGLKQRQPHILLLDIHLPDHSGETLARIISKSYPSIGIIALTNLDNVYYIRSMFKAGVQGYVLKTASEEVIIEAIEKVYAGEQFLEAKLKELVLQATLSEGGNQRQPHLLLTKREQEVLQMIASNMTSKEIAETLFLSKRTIDHHRNNLLLKLDVKNTAALIAKAIKLGLAHT</sequence>
<dbReference type="AlphaFoldDB" id="A0A2P8CXN6"/>
<name>A0A2P8CXN6_9BACT</name>
<keyword evidence="2" id="KW-0805">Transcription regulation</keyword>
<evidence type="ECO:0000256" key="5">
    <source>
        <dbReference type="PROSITE-ProRule" id="PRU00169"/>
    </source>
</evidence>
<feature type="domain" description="HTH luxR-type" evidence="6">
    <location>
        <begin position="146"/>
        <end position="211"/>
    </location>
</feature>
<protein>
    <submittedName>
        <fullName evidence="8">LuxR family two component transcriptional regulator</fullName>
    </submittedName>
</protein>
<dbReference type="SUPFAM" id="SSF52172">
    <property type="entry name" value="CheY-like"/>
    <property type="match status" value="1"/>
</dbReference>
<gene>
    <name evidence="8" type="ORF">B0I18_11019</name>
</gene>
<dbReference type="CDD" id="cd17535">
    <property type="entry name" value="REC_NarL-like"/>
    <property type="match status" value="1"/>
</dbReference>
<dbReference type="CDD" id="cd06170">
    <property type="entry name" value="LuxR_C_like"/>
    <property type="match status" value="1"/>
</dbReference>
<evidence type="ECO:0000313" key="9">
    <source>
        <dbReference type="Proteomes" id="UP000240572"/>
    </source>
</evidence>
<evidence type="ECO:0000259" key="6">
    <source>
        <dbReference type="PROSITE" id="PS50043"/>
    </source>
</evidence>
<dbReference type="PROSITE" id="PS50043">
    <property type="entry name" value="HTH_LUXR_2"/>
    <property type="match status" value="1"/>
</dbReference>
<dbReference type="SUPFAM" id="SSF46894">
    <property type="entry name" value="C-terminal effector domain of the bipartite response regulators"/>
    <property type="match status" value="1"/>
</dbReference>
<dbReference type="InterPro" id="IPR000792">
    <property type="entry name" value="Tscrpt_reg_LuxR_C"/>
</dbReference>
<dbReference type="PANTHER" id="PTHR43214:SF41">
    <property type="entry name" value="NITRATE_NITRITE RESPONSE REGULATOR PROTEIN NARP"/>
    <property type="match status" value="1"/>
</dbReference>
<dbReference type="PROSITE" id="PS50110">
    <property type="entry name" value="RESPONSE_REGULATORY"/>
    <property type="match status" value="1"/>
</dbReference>
<evidence type="ECO:0000256" key="2">
    <source>
        <dbReference type="ARBA" id="ARBA00023015"/>
    </source>
</evidence>
<dbReference type="InterPro" id="IPR011006">
    <property type="entry name" value="CheY-like_superfamily"/>
</dbReference>
<proteinExistence type="predicted"/>
<dbReference type="InterPro" id="IPR039420">
    <property type="entry name" value="WalR-like"/>
</dbReference>
<evidence type="ECO:0000313" key="8">
    <source>
        <dbReference type="EMBL" id="PSK89720.1"/>
    </source>
</evidence>
<reference evidence="8 9" key="1">
    <citation type="submission" date="2018-03" db="EMBL/GenBank/DDBJ databases">
        <title>Genomic Encyclopedia of Type Strains, Phase III (KMG-III): the genomes of soil and plant-associated and newly described type strains.</title>
        <authorList>
            <person name="Whitman W."/>
        </authorList>
    </citation>
    <scope>NUCLEOTIDE SEQUENCE [LARGE SCALE GENOMIC DNA]</scope>
    <source>
        <strain evidence="8 9">CGMCC 1.12700</strain>
    </source>
</reference>